<dbReference type="Pfam" id="PF00071">
    <property type="entry name" value="Ras"/>
    <property type="match status" value="1"/>
</dbReference>
<dbReference type="GO" id="GO:0002058">
    <property type="term" value="F:uracil binding"/>
    <property type="evidence" value="ECO:0007669"/>
    <property type="project" value="TreeGrafter"/>
</dbReference>
<dbReference type="PANTHER" id="PTHR43073:SF2">
    <property type="entry name" value="DIHYDROPYRIMIDINE DEHYDROGENASE [NADP(+)]"/>
    <property type="match status" value="1"/>
</dbReference>
<feature type="region of interest" description="Disordered" evidence="2">
    <location>
        <begin position="76"/>
        <end position="95"/>
    </location>
</feature>
<evidence type="ECO:0000256" key="1">
    <source>
        <dbReference type="ARBA" id="ARBA00023002"/>
    </source>
</evidence>
<dbReference type="GO" id="GO:0050661">
    <property type="term" value="F:NADP binding"/>
    <property type="evidence" value="ECO:0007669"/>
    <property type="project" value="TreeGrafter"/>
</dbReference>
<protein>
    <recommendedName>
        <fullName evidence="5">Dihydropyrimidine dehydrogenase (NADP(+))</fullName>
    </recommendedName>
</protein>
<evidence type="ECO:0008006" key="5">
    <source>
        <dbReference type="Google" id="ProtNLM"/>
    </source>
</evidence>
<dbReference type="OrthoDB" id="9989112at2759"/>
<dbReference type="SUPFAM" id="SSF52540">
    <property type="entry name" value="P-loop containing nucleoside triphosphate hydrolases"/>
    <property type="match status" value="1"/>
</dbReference>
<dbReference type="PROSITE" id="PS51421">
    <property type="entry name" value="RAS"/>
    <property type="match status" value="1"/>
</dbReference>
<evidence type="ECO:0000313" key="4">
    <source>
        <dbReference type="Proteomes" id="UP000631114"/>
    </source>
</evidence>
<accession>A0A835LP89</accession>
<organism evidence="3 4">
    <name type="scientific">Coptis chinensis</name>
    <dbReference type="NCBI Taxonomy" id="261450"/>
    <lineage>
        <taxon>Eukaryota</taxon>
        <taxon>Viridiplantae</taxon>
        <taxon>Streptophyta</taxon>
        <taxon>Embryophyta</taxon>
        <taxon>Tracheophyta</taxon>
        <taxon>Spermatophyta</taxon>
        <taxon>Magnoliopsida</taxon>
        <taxon>Ranunculales</taxon>
        <taxon>Ranunculaceae</taxon>
        <taxon>Coptidoideae</taxon>
        <taxon>Coptis</taxon>
    </lineage>
</organism>
<dbReference type="SMART" id="SM00175">
    <property type="entry name" value="RAB"/>
    <property type="match status" value="1"/>
</dbReference>
<comment type="caution">
    <text evidence="3">The sequence shown here is derived from an EMBL/GenBank/DDBJ whole genome shotgun (WGS) entry which is preliminary data.</text>
</comment>
<dbReference type="EMBL" id="JADFTS010000006">
    <property type="protein sequence ID" value="KAF9603008.1"/>
    <property type="molecule type" value="Genomic_DNA"/>
</dbReference>
<gene>
    <name evidence="3" type="ORF">IFM89_033635</name>
</gene>
<evidence type="ECO:0000313" key="3">
    <source>
        <dbReference type="EMBL" id="KAF9603008.1"/>
    </source>
</evidence>
<dbReference type="GO" id="GO:0006212">
    <property type="term" value="P:uracil catabolic process"/>
    <property type="evidence" value="ECO:0007669"/>
    <property type="project" value="TreeGrafter"/>
</dbReference>
<dbReference type="PANTHER" id="PTHR43073">
    <property type="entry name" value="DIHYDROPYRIMIDINE DEHYDROGENASE [NADP(+)]"/>
    <property type="match status" value="1"/>
</dbReference>
<reference evidence="3 4" key="1">
    <citation type="submission" date="2020-10" db="EMBL/GenBank/DDBJ databases">
        <title>The Coptis chinensis genome and diversification of protoberbering-type alkaloids.</title>
        <authorList>
            <person name="Wang B."/>
            <person name="Shu S."/>
            <person name="Song C."/>
            <person name="Liu Y."/>
        </authorList>
    </citation>
    <scope>NUCLEOTIDE SEQUENCE [LARGE SCALE GENOMIC DNA]</scope>
    <source>
        <strain evidence="3">HL-2020</strain>
        <tissue evidence="3">Leaf</tissue>
    </source>
</reference>
<dbReference type="InterPro" id="IPR013785">
    <property type="entry name" value="Aldolase_TIM"/>
</dbReference>
<proteinExistence type="predicted"/>
<keyword evidence="1" id="KW-0560">Oxidoreductase</keyword>
<evidence type="ECO:0000256" key="2">
    <source>
        <dbReference type="SAM" id="MobiDB-lite"/>
    </source>
</evidence>
<keyword evidence="4" id="KW-1185">Reference proteome</keyword>
<dbReference type="PROSITE" id="PS51419">
    <property type="entry name" value="RAB"/>
    <property type="match status" value="1"/>
</dbReference>
<sequence length="169" mass="19155">MEDIRNWIQNIEQHASDNVNKILVGNEADMDENKRVVPTSRGQAFADEYGIKFFETVGSYQYHISSTNPLDIKQRLAKSDSKAEPQTIKISKPDPGKVMEEYDKHAWEELIDCVEQVGIDAIEVNFSCPHGMPERRMGASVGQDCVLLEKVCDWVNAKATIPVWEKMTP</sequence>
<dbReference type="GO" id="GO:0003924">
    <property type="term" value="F:GTPase activity"/>
    <property type="evidence" value="ECO:0007669"/>
    <property type="project" value="InterPro"/>
</dbReference>
<dbReference type="InterPro" id="IPR027417">
    <property type="entry name" value="P-loop_NTPase"/>
</dbReference>
<dbReference type="GO" id="GO:0006210">
    <property type="term" value="P:thymine catabolic process"/>
    <property type="evidence" value="ECO:0007669"/>
    <property type="project" value="TreeGrafter"/>
</dbReference>
<dbReference type="Gene3D" id="3.20.20.70">
    <property type="entry name" value="Aldolase class I"/>
    <property type="match status" value="1"/>
</dbReference>
<dbReference type="GO" id="GO:0017113">
    <property type="term" value="F:dihydropyrimidine dehydrogenase (NADP+) activity"/>
    <property type="evidence" value="ECO:0007669"/>
    <property type="project" value="TreeGrafter"/>
</dbReference>
<name>A0A835LP89_9MAGN</name>
<dbReference type="Proteomes" id="UP000631114">
    <property type="component" value="Unassembled WGS sequence"/>
</dbReference>
<dbReference type="AlphaFoldDB" id="A0A835LP89"/>
<dbReference type="SUPFAM" id="SSF51395">
    <property type="entry name" value="FMN-linked oxidoreductases"/>
    <property type="match status" value="1"/>
</dbReference>
<dbReference type="GO" id="GO:0005525">
    <property type="term" value="F:GTP binding"/>
    <property type="evidence" value="ECO:0007669"/>
    <property type="project" value="InterPro"/>
</dbReference>
<dbReference type="InterPro" id="IPR001806">
    <property type="entry name" value="Small_GTPase"/>
</dbReference>
<dbReference type="Gene3D" id="3.40.50.300">
    <property type="entry name" value="P-loop containing nucleotide triphosphate hydrolases"/>
    <property type="match status" value="1"/>
</dbReference>